<dbReference type="InterPro" id="IPR020846">
    <property type="entry name" value="MFS_dom"/>
</dbReference>
<dbReference type="RefSeq" id="WP_267993190.1">
    <property type="nucleotide sequence ID" value="NZ_JAPJZI010000002.1"/>
</dbReference>
<protein>
    <submittedName>
        <fullName evidence="8">MFS transporter</fullName>
    </submittedName>
</protein>
<proteinExistence type="predicted"/>
<dbReference type="GO" id="GO:0022857">
    <property type="term" value="F:transmembrane transporter activity"/>
    <property type="evidence" value="ECO:0007669"/>
    <property type="project" value="InterPro"/>
</dbReference>
<reference evidence="8" key="1">
    <citation type="submission" date="2022-11" db="EMBL/GenBank/DDBJ databases">
        <title>Draft genome sequence of Hoeflea poritis E7-10 and Hoeflea prorocentri PM5-8, separated from scleractinian coral Porites lutea and marine dinoflagellate.</title>
        <authorList>
            <person name="Zhang G."/>
            <person name="Wei Q."/>
            <person name="Cai L."/>
        </authorList>
    </citation>
    <scope>NUCLEOTIDE SEQUENCE</scope>
    <source>
        <strain evidence="8">PM5-8</strain>
    </source>
</reference>
<dbReference type="AlphaFoldDB" id="A0A9X3UM66"/>
<dbReference type="SUPFAM" id="SSF103473">
    <property type="entry name" value="MFS general substrate transporter"/>
    <property type="match status" value="1"/>
</dbReference>
<feature type="transmembrane region" description="Helical" evidence="6">
    <location>
        <begin position="403"/>
        <end position="423"/>
    </location>
</feature>
<organism evidence="8 9">
    <name type="scientific">Hoeflea prorocentri</name>
    <dbReference type="NCBI Taxonomy" id="1922333"/>
    <lineage>
        <taxon>Bacteria</taxon>
        <taxon>Pseudomonadati</taxon>
        <taxon>Pseudomonadota</taxon>
        <taxon>Alphaproteobacteria</taxon>
        <taxon>Hyphomicrobiales</taxon>
        <taxon>Rhizobiaceae</taxon>
        <taxon>Hoeflea</taxon>
    </lineage>
</organism>
<comment type="caution">
    <text evidence="8">The sequence shown here is derived from an EMBL/GenBank/DDBJ whole genome shotgun (WGS) entry which is preliminary data.</text>
</comment>
<evidence type="ECO:0000256" key="6">
    <source>
        <dbReference type="SAM" id="Phobius"/>
    </source>
</evidence>
<dbReference type="PROSITE" id="PS50850">
    <property type="entry name" value="MFS"/>
    <property type="match status" value="1"/>
</dbReference>
<dbReference type="PANTHER" id="PTHR42718">
    <property type="entry name" value="MAJOR FACILITATOR SUPERFAMILY MULTIDRUG TRANSPORTER MFSC"/>
    <property type="match status" value="1"/>
</dbReference>
<dbReference type="Gene3D" id="1.20.1720.10">
    <property type="entry name" value="Multidrug resistance protein D"/>
    <property type="match status" value="1"/>
</dbReference>
<dbReference type="Proteomes" id="UP001151234">
    <property type="component" value="Unassembled WGS sequence"/>
</dbReference>
<dbReference type="EMBL" id="JAPJZI010000002">
    <property type="protein sequence ID" value="MDA5401195.1"/>
    <property type="molecule type" value="Genomic_DNA"/>
</dbReference>
<feature type="transmembrane region" description="Helical" evidence="6">
    <location>
        <begin position="361"/>
        <end position="391"/>
    </location>
</feature>
<feature type="transmembrane region" description="Helical" evidence="6">
    <location>
        <begin position="83"/>
        <end position="102"/>
    </location>
</feature>
<feature type="domain" description="Major facilitator superfamily (MFS) profile" evidence="7">
    <location>
        <begin position="17"/>
        <end position="454"/>
    </location>
</feature>
<feature type="transmembrane region" description="Helical" evidence="6">
    <location>
        <begin position="270"/>
        <end position="292"/>
    </location>
</feature>
<evidence type="ECO:0000256" key="4">
    <source>
        <dbReference type="ARBA" id="ARBA00022989"/>
    </source>
</evidence>
<sequence>MSAEKQAGPVGGHTVLGIATLMITAFTIGTDFTGALLLVPSIESELAADITTTQWVLNIYALSFAMFMVTGGRLGDTHDRRRVLLIGLGLFIIASVGCLLAPDIGFLIAARAVQGLGAALIWLSTIALGATNATEDQRGLVMGLILAGVTSGNVIGPLIGGVASDLGDWRLFFLVNAVLGSIAALLVFRLISRQPPQAENEQIDYSGILILSSAILALLFVLDVGTDWGWGSLSVIGILCLSLLLFLVFPFVESRVADPLLPPQLLRNRAFMLILWLNALMVPSFFVAFLYVPQFMQRVLGWSVLTASFGMIPLMLPLAVGSIVAGNFYKPYSTKRLLFAGYVLIALGCASVILLPSSWGYYAILPAMLLISFGAPLAVGTSGTATVSAVAASRAGLAGGLSFMLHLAYGAIGVAVATAIMYGSGLMRIQGALREAGISISSADISILNAGSAKAAAAGEVLARYSAGEADRIRSIISQSFAAGMSLAYWPVLLSTVLGLFLVALIDESKLHAIDN</sequence>
<evidence type="ECO:0000259" key="7">
    <source>
        <dbReference type="PROSITE" id="PS50850"/>
    </source>
</evidence>
<evidence type="ECO:0000256" key="1">
    <source>
        <dbReference type="ARBA" id="ARBA00004141"/>
    </source>
</evidence>
<evidence type="ECO:0000256" key="3">
    <source>
        <dbReference type="ARBA" id="ARBA00022692"/>
    </source>
</evidence>
<name>A0A9X3UM66_9HYPH</name>
<dbReference type="Pfam" id="PF07690">
    <property type="entry name" value="MFS_1"/>
    <property type="match status" value="1"/>
</dbReference>
<feature type="transmembrane region" description="Helical" evidence="6">
    <location>
        <begin position="140"/>
        <end position="159"/>
    </location>
</feature>
<comment type="subcellular location">
    <subcellularLocation>
        <location evidence="1">Membrane</location>
        <topology evidence="1">Multi-pass membrane protein</topology>
    </subcellularLocation>
</comment>
<feature type="transmembrane region" description="Helical" evidence="6">
    <location>
        <begin position="488"/>
        <end position="506"/>
    </location>
</feature>
<keyword evidence="5 6" id="KW-0472">Membrane</keyword>
<gene>
    <name evidence="8" type="ORF">OQ273_21665</name>
</gene>
<keyword evidence="4 6" id="KW-1133">Transmembrane helix</keyword>
<dbReference type="PANTHER" id="PTHR42718:SF9">
    <property type="entry name" value="MAJOR FACILITATOR SUPERFAMILY MULTIDRUG TRANSPORTER MFSC"/>
    <property type="match status" value="1"/>
</dbReference>
<evidence type="ECO:0000256" key="2">
    <source>
        <dbReference type="ARBA" id="ARBA00022448"/>
    </source>
</evidence>
<dbReference type="CDD" id="cd17321">
    <property type="entry name" value="MFS_MMR_MDR_like"/>
    <property type="match status" value="1"/>
</dbReference>
<keyword evidence="2" id="KW-0813">Transport</keyword>
<keyword evidence="3 6" id="KW-0812">Transmembrane</keyword>
<evidence type="ECO:0000313" key="8">
    <source>
        <dbReference type="EMBL" id="MDA5401195.1"/>
    </source>
</evidence>
<feature type="transmembrane region" description="Helical" evidence="6">
    <location>
        <begin position="52"/>
        <end position="71"/>
    </location>
</feature>
<dbReference type="InterPro" id="IPR036259">
    <property type="entry name" value="MFS_trans_sf"/>
</dbReference>
<feature type="transmembrane region" description="Helical" evidence="6">
    <location>
        <begin position="171"/>
        <end position="191"/>
    </location>
</feature>
<feature type="transmembrane region" description="Helical" evidence="6">
    <location>
        <begin position="12"/>
        <end position="40"/>
    </location>
</feature>
<feature type="transmembrane region" description="Helical" evidence="6">
    <location>
        <begin position="304"/>
        <end position="325"/>
    </location>
</feature>
<evidence type="ECO:0000256" key="5">
    <source>
        <dbReference type="ARBA" id="ARBA00023136"/>
    </source>
</evidence>
<feature type="transmembrane region" description="Helical" evidence="6">
    <location>
        <begin position="108"/>
        <end position="128"/>
    </location>
</feature>
<feature type="transmembrane region" description="Helical" evidence="6">
    <location>
        <begin position="203"/>
        <end position="222"/>
    </location>
</feature>
<feature type="transmembrane region" description="Helical" evidence="6">
    <location>
        <begin position="228"/>
        <end position="249"/>
    </location>
</feature>
<dbReference type="InterPro" id="IPR011701">
    <property type="entry name" value="MFS"/>
</dbReference>
<keyword evidence="9" id="KW-1185">Reference proteome</keyword>
<feature type="transmembrane region" description="Helical" evidence="6">
    <location>
        <begin position="337"/>
        <end position="355"/>
    </location>
</feature>
<accession>A0A9X3UM66</accession>
<dbReference type="GO" id="GO:0016020">
    <property type="term" value="C:membrane"/>
    <property type="evidence" value="ECO:0007669"/>
    <property type="project" value="UniProtKB-SubCell"/>
</dbReference>
<dbReference type="Gene3D" id="1.20.1250.20">
    <property type="entry name" value="MFS general substrate transporter like domains"/>
    <property type="match status" value="1"/>
</dbReference>
<evidence type="ECO:0000313" key="9">
    <source>
        <dbReference type="Proteomes" id="UP001151234"/>
    </source>
</evidence>